<evidence type="ECO:0000313" key="1">
    <source>
        <dbReference type="EMBL" id="QSS61334.1"/>
    </source>
</evidence>
<proteinExistence type="predicted"/>
<gene>
    <name evidence="1" type="ORF">I7I51_03507</name>
</gene>
<accession>A0A8A1M9N6</accession>
<dbReference type="AlphaFoldDB" id="A0A8A1M9N6"/>
<name>A0A8A1M9N6_AJECA</name>
<dbReference type="EMBL" id="CP069111">
    <property type="protein sequence ID" value="QSS61334.1"/>
    <property type="molecule type" value="Genomic_DNA"/>
</dbReference>
<sequence length="171" mass="18809">MSDILWGYVTGEIGAINFIGILQQATYMLPWINDNSAQQNSQMSHNYPALMRQVGELQFLEQRASGNGREVRRVPFDQVSEQLGKRASQDVAHIPKQFPNQCRAILEFSLRLGRPSESTPALTLAGLGRHTTVSLAPPHPGPLPGFQTPAHLSITQLASRVAGQVKRVQMA</sequence>
<dbReference type="Proteomes" id="UP000663671">
    <property type="component" value="Chromosome 5"/>
</dbReference>
<reference evidence="1" key="1">
    <citation type="submission" date="2021-01" db="EMBL/GenBank/DDBJ databases">
        <title>Chromosome-level genome assembly of a human fungal pathogen reveals clustering of transcriptionally co-regulated genes.</title>
        <authorList>
            <person name="Voorhies M."/>
            <person name="Cohen S."/>
            <person name="Shea T.P."/>
            <person name="Petrus S."/>
            <person name="Munoz J.F."/>
            <person name="Poplawski S."/>
            <person name="Goldman W.E."/>
            <person name="Michael T."/>
            <person name="Cuomo C.A."/>
            <person name="Sil A."/>
            <person name="Beyhan S."/>
        </authorList>
    </citation>
    <scope>NUCLEOTIDE SEQUENCE</scope>
    <source>
        <strain evidence="1">WU24</strain>
    </source>
</reference>
<protein>
    <submittedName>
        <fullName evidence="1">Uncharacterized protein</fullName>
    </submittedName>
</protein>
<organism evidence="1 2">
    <name type="scientific">Ajellomyces capsulatus</name>
    <name type="common">Darling's disease fungus</name>
    <name type="synonym">Histoplasma capsulatum</name>
    <dbReference type="NCBI Taxonomy" id="5037"/>
    <lineage>
        <taxon>Eukaryota</taxon>
        <taxon>Fungi</taxon>
        <taxon>Dikarya</taxon>
        <taxon>Ascomycota</taxon>
        <taxon>Pezizomycotina</taxon>
        <taxon>Eurotiomycetes</taxon>
        <taxon>Eurotiomycetidae</taxon>
        <taxon>Onygenales</taxon>
        <taxon>Ajellomycetaceae</taxon>
        <taxon>Histoplasma</taxon>
    </lineage>
</organism>
<evidence type="ECO:0000313" key="2">
    <source>
        <dbReference type="Proteomes" id="UP000663671"/>
    </source>
</evidence>
<dbReference type="VEuPathDB" id="FungiDB:I7I51_03507"/>